<accession>A0ABM9PHG2</accession>
<dbReference type="RefSeq" id="WP_348736821.1">
    <property type="nucleotide sequence ID" value="NZ_CAXJRC010000003.1"/>
</dbReference>
<dbReference type="Proteomes" id="UP001497602">
    <property type="component" value="Unassembled WGS sequence"/>
</dbReference>
<dbReference type="Gene3D" id="3.30.70.1280">
    <property type="entry name" value="SP0830-like domains"/>
    <property type="match status" value="1"/>
</dbReference>
<dbReference type="Pfam" id="PF08002">
    <property type="entry name" value="DUF1697"/>
    <property type="match status" value="1"/>
</dbReference>
<dbReference type="PIRSF" id="PIRSF008502">
    <property type="entry name" value="UCP008502"/>
    <property type="match status" value="1"/>
</dbReference>
<dbReference type="EMBL" id="CAXJRC010000003">
    <property type="protein sequence ID" value="CAL2105045.1"/>
    <property type="molecule type" value="Genomic_DNA"/>
</dbReference>
<dbReference type="SUPFAM" id="SSF160379">
    <property type="entry name" value="SP0830-like"/>
    <property type="match status" value="1"/>
</dbReference>
<proteinExistence type="predicted"/>
<dbReference type="InterPro" id="IPR012545">
    <property type="entry name" value="DUF1697"/>
</dbReference>
<comment type="caution">
    <text evidence="1">The sequence shown here is derived from an EMBL/GenBank/DDBJ whole genome shotgun (WGS) entry which is preliminary data.</text>
</comment>
<dbReference type="PANTHER" id="PTHR36439">
    <property type="entry name" value="BLL4334 PROTEIN"/>
    <property type="match status" value="1"/>
</dbReference>
<sequence>MKTYIILLRGINVSGKNKLPMAELKTLLQDLNFEKVQTYIQSGNIILKSEEEKATISIKIKTEIANKYGYDVPVLTKTIEEWREGIENNPFKEVAEKQQYFTFLSEASKITEIEVNAKEDEFTINNNMVYVNAVGGYGKTKLNNNFFEKKLKVEATTRNLKTTLKLLELANKE</sequence>
<protein>
    <submittedName>
        <fullName evidence="1">DUF1697 domain-containing protein</fullName>
    </submittedName>
</protein>
<keyword evidence="2" id="KW-1185">Reference proteome</keyword>
<dbReference type="PANTHER" id="PTHR36439:SF1">
    <property type="entry name" value="DUF1697 DOMAIN-CONTAINING PROTEIN"/>
    <property type="match status" value="1"/>
</dbReference>
<evidence type="ECO:0000313" key="1">
    <source>
        <dbReference type="EMBL" id="CAL2105045.1"/>
    </source>
</evidence>
<reference evidence="1 2" key="1">
    <citation type="submission" date="2024-05" db="EMBL/GenBank/DDBJ databases">
        <authorList>
            <person name="Duchaud E."/>
        </authorList>
    </citation>
    <scope>NUCLEOTIDE SEQUENCE [LARGE SCALE GENOMIC DNA]</scope>
    <source>
        <strain evidence="1">Ena-SAMPLE-TAB-13-05-2024-13:56:06:370-140305</strain>
    </source>
</reference>
<gene>
    <name evidence="1" type="ORF">T190115A13A_120040</name>
</gene>
<organism evidence="1 2">
    <name type="scientific">Tenacibaculum vairaonense</name>
    <dbReference type="NCBI Taxonomy" id="3137860"/>
    <lineage>
        <taxon>Bacteria</taxon>
        <taxon>Pseudomonadati</taxon>
        <taxon>Bacteroidota</taxon>
        <taxon>Flavobacteriia</taxon>
        <taxon>Flavobacteriales</taxon>
        <taxon>Flavobacteriaceae</taxon>
        <taxon>Tenacibaculum</taxon>
    </lineage>
</organism>
<name>A0ABM9PHG2_9FLAO</name>
<evidence type="ECO:0000313" key="2">
    <source>
        <dbReference type="Proteomes" id="UP001497602"/>
    </source>
</evidence>